<dbReference type="PANTHER" id="PTHR22798">
    <property type="entry name" value="MCT-1 PROTEIN"/>
    <property type="match status" value="1"/>
</dbReference>
<keyword evidence="15" id="KW-1185">Reference proteome</keyword>
<dbReference type="NCBIfam" id="TIGR00451">
    <property type="entry name" value="unchar_dom_2"/>
    <property type="match status" value="1"/>
</dbReference>
<dbReference type="SMART" id="SM00359">
    <property type="entry name" value="PUA"/>
    <property type="match status" value="1"/>
</dbReference>
<dbReference type="CDD" id="cd21155">
    <property type="entry name" value="PUA_MCTS-1-like"/>
    <property type="match status" value="1"/>
</dbReference>
<dbReference type="Proteomes" id="UP001488838">
    <property type="component" value="Unassembled WGS sequence"/>
</dbReference>
<evidence type="ECO:0000256" key="10">
    <source>
        <dbReference type="ARBA" id="ARBA00023136"/>
    </source>
</evidence>
<dbReference type="SUPFAM" id="SSF88697">
    <property type="entry name" value="PUA domain-like"/>
    <property type="match status" value="1"/>
</dbReference>
<reference evidence="14 15" key="1">
    <citation type="journal article" date="2023" name="bioRxiv">
        <title>Conserved and derived expression patterns and positive selection on dental genes reveal complex evolutionary context of ever-growing rodent molars.</title>
        <authorList>
            <person name="Calamari Z.T."/>
            <person name="Song A."/>
            <person name="Cohen E."/>
            <person name="Akter M."/>
            <person name="Roy R.D."/>
            <person name="Hallikas O."/>
            <person name="Christensen M.M."/>
            <person name="Li P."/>
            <person name="Marangoni P."/>
            <person name="Jernvall J."/>
            <person name="Klein O.D."/>
        </authorList>
    </citation>
    <scope>NUCLEOTIDE SEQUENCE [LARGE SCALE GENOMIC DNA]</scope>
    <source>
        <strain evidence="14">V071</strain>
    </source>
</reference>
<dbReference type="PROSITE" id="PS50890">
    <property type="entry name" value="PUA"/>
    <property type="match status" value="1"/>
</dbReference>
<feature type="domain" description="PUA" evidence="13">
    <location>
        <begin position="353"/>
        <end position="431"/>
    </location>
</feature>
<dbReference type="GO" id="GO:0012505">
    <property type="term" value="C:endomembrane system"/>
    <property type="evidence" value="ECO:0007669"/>
    <property type="project" value="UniProtKB-SubCell"/>
</dbReference>
<dbReference type="InterPro" id="IPR016437">
    <property type="entry name" value="MCT-1/Tma20"/>
</dbReference>
<dbReference type="GO" id="GO:0002188">
    <property type="term" value="P:translation reinitiation"/>
    <property type="evidence" value="ECO:0007669"/>
    <property type="project" value="UniProtKB-ARBA"/>
</dbReference>
<keyword evidence="7 12" id="KW-0812">Transmembrane</keyword>
<feature type="transmembrane region" description="Helical" evidence="12">
    <location>
        <begin position="16"/>
        <end position="34"/>
    </location>
</feature>
<evidence type="ECO:0000256" key="2">
    <source>
        <dbReference type="ARBA" id="ARBA00004366"/>
    </source>
</evidence>
<dbReference type="InterPro" id="IPR041366">
    <property type="entry name" value="Pre-PUA"/>
</dbReference>
<evidence type="ECO:0000256" key="5">
    <source>
        <dbReference type="ARBA" id="ARBA00008955"/>
    </source>
</evidence>
<dbReference type="EMBL" id="JBBHLL010000272">
    <property type="protein sequence ID" value="KAK7807431.1"/>
    <property type="molecule type" value="Genomic_DNA"/>
</dbReference>
<gene>
    <name evidence="14" type="ORF">U0070_025063</name>
</gene>
<dbReference type="FunFam" id="3.10.400.20:FF:000001">
    <property type="entry name" value="Malignant T-cell-amplified sequence 1"/>
    <property type="match status" value="1"/>
</dbReference>
<dbReference type="GO" id="GO:0005737">
    <property type="term" value="C:cytoplasm"/>
    <property type="evidence" value="ECO:0007669"/>
    <property type="project" value="UniProtKB-SubCell"/>
</dbReference>
<dbReference type="InterPro" id="IPR004521">
    <property type="entry name" value="Uncharacterised_CHP00451"/>
</dbReference>
<evidence type="ECO:0000256" key="3">
    <source>
        <dbReference type="ARBA" id="ARBA00004496"/>
    </source>
</evidence>
<evidence type="ECO:0000256" key="11">
    <source>
        <dbReference type="SAM" id="MobiDB-lite"/>
    </source>
</evidence>
<keyword evidence="10 12" id="KW-0472">Membrane</keyword>
<dbReference type="GO" id="GO:0001731">
    <property type="term" value="P:formation of translation preinitiation complex"/>
    <property type="evidence" value="ECO:0007669"/>
    <property type="project" value="TreeGrafter"/>
</dbReference>
<dbReference type="Pfam" id="PF04258">
    <property type="entry name" value="Peptidase_A22B"/>
    <property type="match status" value="2"/>
</dbReference>
<sequence length="640" mass="71740">MESSSDMPETITSRDAARFPIIASCTLLGLYLFFKSLTQAVYPQEKHSPASQLGEQHSDQWSTGCSGHTFRTASPGSRIFSQEYINLLLSMYFFVLGILALSHTISPFMNKFFPANFPNRQYQLLFTQGSGENKEEVAPRFDACPVRSRSGDPSVDVDALTYLPVRAPPFLQSDVRRRTGSREKRGGDHVGVRANVGVNGTEVIRSYAAVKRGRSNHLPVSDNGRHGRRFRPSCRPQLGETFGDQRFTSAFPCRRPFTKIMFKKFDEKESVSNCIQLKTSVIKGIKSQLTEQFPGIEPWLNQIMPKKDPVKIVRCHEHMEILTVNGELLFFRQRKGPFYPTLRLLHKYPFILPHQQVDKGAIKFVLSGANIMCPGLTSPGAKLYAAAVDTIVAVMAEGKEHALCVGVMKMAAADIEKINKGIGIENIHYLNDGLWHMKTYKHCAEGIMRIAFLTPHNSPHEEEIINYEFDTKDLVCLGLSSVVGVWYLLRKHWIANNLFGLAFSLNGVELLHLNNVSTGCILLGGLFIYDIFWVFGTNVMVTVAKSFEAPIKLVFPQDLLEKGLEADNFAMLGLGDIVIPGIFIALLLRFDISLKKNTHTYFYTSFAAYIFGLGLTIFIMHIFKHAQVSRTALGVARMLP</sequence>
<evidence type="ECO:0000259" key="13">
    <source>
        <dbReference type="SMART" id="SM00359"/>
    </source>
</evidence>
<evidence type="ECO:0000256" key="1">
    <source>
        <dbReference type="ARBA" id="ARBA00004127"/>
    </source>
</evidence>
<dbReference type="PANTHER" id="PTHR22798:SF11">
    <property type="entry name" value="MALIGNANT T-CELL-AMPLIFIED SEQUENCE 2"/>
    <property type="match status" value="1"/>
</dbReference>
<dbReference type="GO" id="GO:0031090">
    <property type="term" value="C:organelle membrane"/>
    <property type="evidence" value="ECO:0007669"/>
    <property type="project" value="UniProtKB-ARBA"/>
</dbReference>
<keyword evidence="6" id="KW-0963">Cytoplasm</keyword>
<comment type="similarity">
    <text evidence="4">Belongs to the peptidase A22B family.</text>
</comment>
<keyword evidence="9 12" id="KW-1133">Transmembrane helix</keyword>
<comment type="caution">
    <text evidence="14">The sequence shown here is derived from an EMBL/GenBank/DDBJ whole genome shotgun (WGS) entry which is preliminary data.</text>
</comment>
<dbReference type="InterPro" id="IPR015947">
    <property type="entry name" value="PUA-like_sf"/>
</dbReference>
<proteinExistence type="inferred from homology"/>
<feature type="transmembrane region" description="Helical" evidence="12">
    <location>
        <begin position="84"/>
        <end position="105"/>
    </location>
</feature>
<evidence type="ECO:0000256" key="8">
    <source>
        <dbReference type="ARBA" id="ARBA00022801"/>
    </source>
</evidence>
<comment type="similarity">
    <text evidence="5">Belongs to the MCTS1 family.</text>
</comment>
<feature type="transmembrane region" description="Helical" evidence="12">
    <location>
        <begin position="569"/>
        <end position="588"/>
    </location>
</feature>
<dbReference type="InterPro" id="IPR006639">
    <property type="entry name" value="Preselin/SPP"/>
</dbReference>
<evidence type="ECO:0000313" key="15">
    <source>
        <dbReference type="Proteomes" id="UP001488838"/>
    </source>
</evidence>
<evidence type="ECO:0000256" key="6">
    <source>
        <dbReference type="ARBA" id="ARBA00022490"/>
    </source>
</evidence>
<feature type="region of interest" description="Disordered" evidence="11">
    <location>
        <begin position="215"/>
        <end position="235"/>
    </location>
</feature>
<evidence type="ECO:0000256" key="12">
    <source>
        <dbReference type="SAM" id="Phobius"/>
    </source>
</evidence>
<name>A0AAW0HZ27_MYOGA</name>
<comment type="subcellular location">
    <subcellularLocation>
        <location evidence="3">Cytoplasm</location>
    </subcellularLocation>
    <subcellularLocation>
        <location evidence="1">Endomembrane system</location>
        <topology evidence="1">Multi-pass membrane protein</topology>
    </subcellularLocation>
    <subcellularLocation>
        <location evidence="2">Membrane</location>
        <topology evidence="2">Multi-pass membrane protein</topology>
        <orientation evidence="2">Lumenal side</orientation>
    </subcellularLocation>
</comment>
<dbReference type="SMART" id="SM00730">
    <property type="entry name" value="PSN"/>
    <property type="match status" value="1"/>
</dbReference>
<evidence type="ECO:0000313" key="14">
    <source>
        <dbReference type="EMBL" id="KAK7807431.1"/>
    </source>
</evidence>
<feature type="transmembrane region" description="Helical" evidence="12">
    <location>
        <begin position="600"/>
        <end position="623"/>
    </location>
</feature>
<evidence type="ECO:0000256" key="9">
    <source>
        <dbReference type="ARBA" id="ARBA00022989"/>
    </source>
</evidence>
<dbReference type="GO" id="GO:0003723">
    <property type="term" value="F:RNA binding"/>
    <property type="evidence" value="ECO:0007669"/>
    <property type="project" value="InterPro"/>
</dbReference>
<dbReference type="InterPro" id="IPR002478">
    <property type="entry name" value="PUA"/>
</dbReference>
<dbReference type="InterPro" id="IPR007369">
    <property type="entry name" value="Peptidase_A22B_SPP"/>
</dbReference>
<feature type="transmembrane region" description="Helical" evidence="12">
    <location>
        <begin position="510"/>
        <end position="535"/>
    </location>
</feature>
<dbReference type="Pfam" id="PF01472">
    <property type="entry name" value="PUA"/>
    <property type="match status" value="1"/>
</dbReference>
<dbReference type="AlphaFoldDB" id="A0AAW0HZ27"/>
<evidence type="ECO:0000256" key="4">
    <source>
        <dbReference type="ARBA" id="ARBA00006859"/>
    </source>
</evidence>
<accession>A0AAW0HZ27</accession>
<dbReference type="CDD" id="cd11609">
    <property type="entry name" value="MCT1_N"/>
    <property type="match status" value="1"/>
</dbReference>
<protein>
    <recommendedName>
        <fullName evidence="13">PUA domain-containing protein</fullName>
    </recommendedName>
</protein>
<keyword evidence="8" id="KW-0378">Hydrolase</keyword>
<dbReference type="GO" id="GO:0042500">
    <property type="term" value="F:aspartic endopeptidase activity, intramembrane cleaving"/>
    <property type="evidence" value="ECO:0007669"/>
    <property type="project" value="InterPro"/>
</dbReference>
<evidence type="ECO:0000256" key="7">
    <source>
        <dbReference type="ARBA" id="ARBA00022692"/>
    </source>
</evidence>
<organism evidence="14 15">
    <name type="scientific">Myodes glareolus</name>
    <name type="common">Bank vole</name>
    <name type="synonym">Clethrionomys glareolus</name>
    <dbReference type="NCBI Taxonomy" id="447135"/>
    <lineage>
        <taxon>Eukaryota</taxon>
        <taxon>Metazoa</taxon>
        <taxon>Chordata</taxon>
        <taxon>Craniata</taxon>
        <taxon>Vertebrata</taxon>
        <taxon>Euteleostomi</taxon>
        <taxon>Mammalia</taxon>
        <taxon>Eutheria</taxon>
        <taxon>Euarchontoglires</taxon>
        <taxon>Glires</taxon>
        <taxon>Rodentia</taxon>
        <taxon>Myomorpha</taxon>
        <taxon>Muroidea</taxon>
        <taxon>Cricetidae</taxon>
        <taxon>Arvicolinae</taxon>
        <taxon>Myodes</taxon>
    </lineage>
</organism>
<dbReference type="Pfam" id="PF17832">
    <property type="entry name" value="Pre-PUA"/>
    <property type="match status" value="1"/>
</dbReference>
<dbReference type="Gene3D" id="3.10.400.20">
    <property type="match status" value="1"/>
</dbReference>